<reference evidence="3" key="1">
    <citation type="journal article" name="Front. Microbiol.">
        <title>Comparative Mitogenome Analysis Reveals Mitochondrial Genome Differentiation in Ectomycorrhizal and Asymbiotic Amanita Species.</title>
        <authorList>
            <person name="Li Q."/>
            <person name="He X."/>
            <person name="Ren Y."/>
            <person name="Xiong C."/>
            <person name="Jin X."/>
            <person name="Peng L."/>
            <person name="Huang W."/>
        </authorList>
    </citation>
    <scope>NUCLEOTIDE SEQUENCE</scope>
</reference>
<proteinExistence type="predicted"/>
<evidence type="ECO:0000313" key="3">
    <source>
        <dbReference type="EMBL" id="QFZ98656.1"/>
    </source>
</evidence>
<organism evidence="3">
    <name type="scientific">Amanita phalloides</name>
    <name type="common">Death cap</name>
    <dbReference type="NCBI Taxonomy" id="67723"/>
    <lineage>
        <taxon>Eukaryota</taxon>
        <taxon>Fungi</taxon>
        <taxon>Dikarya</taxon>
        <taxon>Basidiomycota</taxon>
        <taxon>Agaricomycotina</taxon>
        <taxon>Agaricomycetes</taxon>
        <taxon>Agaricomycetidae</taxon>
        <taxon>Agaricales</taxon>
        <taxon>Pluteineae</taxon>
        <taxon>Amanitaceae</taxon>
        <taxon>Amanita</taxon>
    </lineage>
</organism>
<keyword evidence="2" id="KW-0472">Membrane</keyword>
<dbReference type="EMBL" id="MK993560">
    <property type="protein sequence ID" value="QFZ98656.1"/>
    <property type="molecule type" value="Genomic_DNA"/>
</dbReference>
<feature type="coiled-coil region" evidence="1">
    <location>
        <begin position="31"/>
        <end position="82"/>
    </location>
</feature>
<dbReference type="RefSeq" id="YP_009710707.1">
    <property type="nucleotide sequence ID" value="NC_045200.1"/>
</dbReference>
<protein>
    <submittedName>
        <fullName evidence="3">Uncharacterized protein</fullName>
    </submittedName>
</protein>
<keyword evidence="1" id="KW-0175">Coiled coil</keyword>
<sequence>MLKNLLKRSFNTLSIVGSTVTILEYIKSTNNKKFEEKYEYLKKEYDSLEKFANDVKLEGVKNELTKTKIENLQNNLELSQMKANTQLDALKNLEVKTPEQKEAFNSHLEEEDYLKNPEFINKKIDDTIKELNDQVSKFFGDSNIVEILMNFIQKWSEMLSTLSYEQLGALAHLSSSICILVCIVNILLILFSNFLISYFQLEEKFPKLSKFFKIRQKFQSFYLIVYFLVIIFTLLLIIYADILVLFYSL</sequence>
<feature type="transmembrane region" description="Helical" evidence="2">
    <location>
        <begin position="221"/>
        <end position="247"/>
    </location>
</feature>
<dbReference type="AlphaFoldDB" id="A0A5Q0N284"/>
<accession>A0A5Q0N284</accession>
<keyword evidence="3" id="KW-0496">Mitochondrion</keyword>
<keyword evidence="2" id="KW-0812">Transmembrane</keyword>
<dbReference type="GeneID" id="42437886"/>
<evidence type="ECO:0000256" key="1">
    <source>
        <dbReference type="SAM" id="Coils"/>
    </source>
</evidence>
<feature type="transmembrane region" description="Helical" evidence="2">
    <location>
        <begin position="177"/>
        <end position="201"/>
    </location>
</feature>
<gene>
    <name evidence="3" type="primary">orf249</name>
</gene>
<geneLocation type="mitochondrion" evidence="3"/>
<evidence type="ECO:0000256" key="2">
    <source>
        <dbReference type="SAM" id="Phobius"/>
    </source>
</evidence>
<name>A0A5Q0N284_AMAPH</name>
<keyword evidence="2" id="KW-1133">Transmembrane helix</keyword>